<protein>
    <recommendedName>
        <fullName evidence="1">Antitoxin Xre-like helix-turn-helix domain-containing protein</fullName>
    </recommendedName>
</protein>
<feature type="non-terminal residue" evidence="2">
    <location>
        <position position="110"/>
    </location>
</feature>
<gene>
    <name evidence="2" type="ORF">S01H1_22734</name>
</gene>
<dbReference type="EMBL" id="BARS01012902">
    <property type="protein sequence ID" value="GAF91386.1"/>
    <property type="molecule type" value="Genomic_DNA"/>
</dbReference>
<name>X0TW26_9ZZZZ</name>
<feature type="domain" description="Antitoxin Xre-like helix-turn-helix" evidence="1">
    <location>
        <begin position="54"/>
        <end position="110"/>
    </location>
</feature>
<sequence>MAEGFMEHVVVEGKAVGESPDIDIFWRAAKGGKAGPYGYMLLLGLRLQDPIRIAKRVEEGLKFQALERFQKNAQLWTSDLAEVVSIKLWTLHRRKHQGRLEPDESDRLLR</sequence>
<comment type="caution">
    <text evidence="2">The sequence shown here is derived from an EMBL/GenBank/DDBJ whole genome shotgun (WGS) entry which is preliminary data.</text>
</comment>
<dbReference type="Pfam" id="PF20432">
    <property type="entry name" value="Xre-like-HTH"/>
    <property type="match status" value="1"/>
</dbReference>
<dbReference type="InterPro" id="IPR046847">
    <property type="entry name" value="Xre-like_HTH"/>
</dbReference>
<proteinExistence type="predicted"/>
<organism evidence="2">
    <name type="scientific">marine sediment metagenome</name>
    <dbReference type="NCBI Taxonomy" id="412755"/>
    <lineage>
        <taxon>unclassified sequences</taxon>
        <taxon>metagenomes</taxon>
        <taxon>ecological metagenomes</taxon>
    </lineage>
</organism>
<accession>X0TW26</accession>
<dbReference type="AlphaFoldDB" id="X0TW26"/>
<dbReference type="GO" id="GO:0003677">
    <property type="term" value="F:DNA binding"/>
    <property type="evidence" value="ECO:0007669"/>
    <property type="project" value="InterPro"/>
</dbReference>
<reference evidence="2" key="1">
    <citation type="journal article" date="2014" name="Front. Microbiol.">
        <title>High frequency of phylogenetically diverse reductive dehalogenase-homologous genes in deep subseafloor sedimentary metagenomes.</title>
        <authorList>
            <person name="Kawai M."/>
            <person name="Futagami T."/>
            <person name="Toyoda A."/>
            <person name="Takaki Y."/>
            <person name="Nishi S."/>
            <person name="Hori S."/>
            <person name="Arai W."/>
            <person name="Tsubouchi T."/>
            <person name="Morono Y."/>
            <person name="Uchiyama I."/>
            <person name="Ito T."/>
            <person name="Fujiyama A."/>
            <person name="Inagaki F."/>
            <person name="Takami H."/>
        </authorList>
    </citation>
    <scope>NUCLEOTIDE SEQUENCE</scope>
    <source>
        <strain evidence="2">Expedition CK06-06</strain>
    </source>
</reference>
<evidence type="ECO:0000313" key="2">
    <source>
        <dbReference type="EMBL" id="GAF91386.1"/>
    </source>
</evidence>
<evidence type="ECO:0000259" key="1">
    <source>
        <dbReference type="Pfam" id="PF20432"/>
    </source>
</evidence>